<dbReference type="SMART" id="SM00849">
    <property type="entry name" value="Lactamase_B"/>
    <property type="match status" value="1"/>
</dbReference>
<dbReference type="Proteomes" id="UP000613974">
    <property type="component" value="Unassembled WGS sequence"/>
</dbReference>
<dbReference type="SUPFAM" id="SSF56281">
    <property type="entry name" value="Metallo-hydrolase/oxidoreductase"/>
    <property type="match status" value="1"/>
</dbReference>
<dbReference type="PANTHER" id="PTHR43546:SF3">
    <property type="entry name" value="UPF0173 METAL-DEPENDENT HYDROLASE MJ1163"/>
    <property type="match status" value="1"/>
</dbReference>
<sequence length="208" mass="22287">MGPGTVRSEVMKITKYTHACVRIEQGGRVLVIDPGTWSEPAALAGADAVLVTHEHIDHVDVLRLAGLGVPVYAPAEADIPELDVIGVSSGAEFTAADFRIRAVGGRHAFIYGGQPDCANLGYVVDDAVYHPGDSLHVPEQEIETLLVPAQGSWLKMAEVIDFVKAVGPRRAFAIHDAQINDRGLGSVNGWLGQETSHGYRYLRPGESL</sequence>
<feature type="domain" description="Metallo-beta-lactamase" evidence="1">
    <location>
        <begin position="17"/>
        <end position="175"/>
    </location>
</feature>
<dbReference type="InterPro" id="IPR050114">
    <property type="entry name" value="UPF0173_UPF0282_UlaG_hydrolase"/>
</dbReference>
<evidence type="ECO:0000259" key="1">
    <source>
        <dbReference type="SMART" id="SM00849"/>
    </source>
</evidence>
<evidence type="ECO:0000313" key="2">
    <source>
        <dbReference type="EMBL" id="GHI69307.1"/>
    </source>
</evidence>
<organism evidence="2 3">
    <name type="scientific">Streptomyces nojiriensis</name>
    <dbReference type="NCBI Taxonomy" id="66374"/>
    <lineage>
        <taxon>Bacteria</taxon>
        <taxon>Bacillati</taxon>
        <taxon>Actinomycetota</taxon>
        <taxon>Actinomycetes</taxon>
        <taxon>Kitasatosporales</taxon>
        <taxon>Streptomycetaceae</taxon>
        <taxon>Streptomyces</taxon>
    </lineage>
</organism>
<dbReference type="InterPro" id="IPR036866">
    <property type="entry name" value="RibonucZ/Hydroxyglut_hydro"/>
</dbReference>
<dbReference type="Gene3D" id="3.60.15.10">
    <property type="entry name" value="Ribonuclease Z/Hydroxyacylglutathione hydrolase-like"/>
    <property type="match status" value="1"/>
</dbReference>
<reference evidence="3" key="1">
    <citation type="submission" date="2023-07" db="EMBL/GenBank/DDBJ databases">
        <title>Whole genome shotgun sequence of Streptomyces nojiriensis NBRC 13794.</title>
        <authorList>
            <person name="Komaki H."/>
            <person name="Tamura T."/>
        </authorList>
    </citation>
    <scope>NUCLEOTIDE SEQUENCE [LARGE SCALE GENOMIC DNA]</scope>
    <source>
        <strain evidence="3">NBRC 13794</strain>
    </source>
</reference>
<gene>
    <name evidence="2" type="ORF">Snoj_32250</name>
</gene>
<dbReference type="InterPro" id="IPR001279">
    <property type="entry name" value="Metallo-B-lactamas"/>
</dbReference>
<dbReference type="Pfam" id="PF13483">
    <property type="entry name" value="Lactamase_B_3"/>
    <property type="match status" value="1"/>
</dbReference>
<name>A0ABQ3SML7_9ACTN</name>
<comment type="caution">
    <text evidence="2">The sequence shown here is derived from an EMBL/GenBank/DDBJ whole genome shotgun (WGS) entry which is preliminary data.</text>
</comment>
<accession>A0ABQ3SML7</accession>
<proteinExistence type="predicted"/>
<keyword evidence="3" id="KW-1185">Reference proteome</keyword>
<dbReference type="PANTHER" id="PTHR43546">
    <property type="entry name" value="UPF0173 METAL-DEPENDENT HYDROLASE MJ1163-RELATED"/>
    <property type="match status" value="1"/>
</dbReference>
<dbReference type="EMBL" id="BNEC01000005">
    <property type="protein sequence ID" value="GHI69307.1"/>
    <property type="molecule type" value="Genomic_DNA"/>
</dbReference>
<protein>
    <submittedName>
        <fullName evidence="2">MBL fold metallo-hydrolase</fullName>
    </submittedName>
</protein>
<evidence type="ECO:0000313" key="3">
    <source>
        <dbReference type="Proteomes" id="UP000613974"/>
    </source>
</evidence>